<evidence type="ECO:0000256" key="2">
    <source>
        <dbReference type="ARBA" id="ARBA00022771"/>
    </source>
</evidence>
<keyword evidence="3 5" id="KW-0862">Zinc</keyword>
<dbReference type="PROSITE" id="PS50103">
    <property type="entry name" value="ZF_C3H1"/>
    <property type="match status" value="1"/>
</dbReference>
<dbReference type="GO" id="GO:0005839">
    <property type="term" value="C:proteasome core complex"/>
    <property type="evidence" value="ECO:0007669"/>
    <property type="project" value="InterPro"/>
</dbReference>
<evidence type="ECO:0000256" key="5">
    <source>
        <dbReference type="PROSITE-ProRule" id="PRU00723"/>
    </source>
</evidence>
<accession>A0A444YR43</accession>
<dbReference type="InterPro" id="IPR036855">
    <property type="entry name" value="Znf_CCCH_sf"/>
</dbReference>
<dbReference type="Gene3D" id="3.60.20.10">
    <property type="entry name" value="Glutamine Phosphoribosylpyrophosphate, subunit 1, domain 1"/>
    <property type="match status" value="1"/>
</dbReference>
<evidence type="ECO:0000313" key="8">
    <source>
        <dbReference type="Proteomes" id="UP000289738"/>
    </source>
</evidence>
<evidence type="ECO:0000313" key="7">
    <source>
        <dbReference type="EMBL" id="RYR04331.1"/>
    </source>
</evidence>
<dbReference type="GO" id="GO:0051603">
    <property type="term" value="P:proteolysis involved in protein catabolic process"/>
    <property type="evidence" value="ECO:0007669"/>
    <property type="project" value="InterPro"/>
</dbReference>
<dbReference type="AlphaFoldDB" id="A0A444YR43"/>
<dbReference type="SUPFAM" id="SSF56235">
    <property type="entry name" value="N-terminal nucleophile aminohydrolases (Ntn hydrolases)"/>
    <property type="match status" value="1"/>
</dbReference>
<dbReference type="Pfam" id="PF00227">
    <property type="entry name" value="Proteasome"/>
    <property type="match status" value="1"/>
</dbReference>
<keyword evidence="1 5" id="KW-0479">Metal-binding</keyword>
<dbReference type="PANTHER" id="PTHR11599">
    <property type="entry name" value="PROTEASOME SUBUNIT ALPHA/BETA"/>
    <property type="match status" value="1"/>
</dbReference>
<dbReference type="EMBL" id="SDMP01000016">
    <property type="protein sequence ID" value="RYR04331.1"/>
    <property type="molecule type" value="Genomic_DNA"/>
</dbReference>
<evidence type="ECO:0000256" key="3">
    <source>
        <dbReference type="ARBA" id="ARBA00022833"/>
    </source>
</evidence>
<keyword evidence="2 5" id="KW-0863">Zinc-finger</keyword>
<comment type="caution">
    <text evidence="7">The sequence shown here is derived from an EMBL/GenBank/DDBJ whole genome shotgun (WGS) entry which is preliminary data.</text>
</comment>
<evidence type="ECO:0000259" key="6">
    <source>
        <dbReference type="PROSITE" id="PS50103"/>
    </source>
</evidence>
<dbReference type="GO" id="GO:0008270">
    <property type="term" value="F:zinc ion binding"/>
    <property type="evidence" value="ECO:0007669"/>
    <property type="project" value="UniProtKB-KW"/>
</dbReference>
<organism evidence="7 8">
    <name type="scientific">Arachis hypogaea</name>
    <name type="common">Peanut</name>
    <dbReference type="NCBI Taxonomy" id="3818"/>
    <lineage>
        <taxon>Eukaryota</taxon>
        <taxon>Viridiplantae</taxon>
        <taxon>Streptophyta</taxon>
        <taxon>Embryophyta</taxon>
        <taxon>Tracheophyta</taxon>
        <taxon>Spermatophyta</taxon>
        <taxon>Magnoliopsida</taxon>
        <taxon>eudicotyledons</taxon>
        <taxon>Gunneridae</taxon>
        <taxon>Pentapetalae</taxon>
        <taxon>rosids</taxon>
        <taxon>fabids</taxon>
        <taxon>Fabales</taxon>
        <taxon>Fabaceae</taxon>
        <taxon>Papilionoideae</taxon>
        <taxon>50 kb inversion clade</taxon>
        <taxon>dalbergioids sensu lato</taxon>
        <taxon>Dalbergieae</taxon>
        <taxon>Pterocarpus clade</taxon>
        <taxon>Arachis</taxon>
    </lineage>
</organism>
<name>A0A444YR43_ARAHY</name>
<proteinExistence type="predicted"/>
<dbReference type="InterPro" id="IPR050115">
    <property type="entry name" value="Proteasome_alpha"/>
</dbReference>
<dbReference type="Pfam" id="PF00642">
    <property type="entry name" value="zf-CCCH"/>
    <property type="match status" value="1"/>
</dbReference>
<protein>
    <recommendedName>
        <fullName evidence="6">C3H1-type domain-containing protein</fullName>
    </recommendedName>
</protein>
<evidence type="ECO:0000256" key="4">
    <source>
        <dbReference type="ARBA" id="ARBA00022942"/>
    </source>
</evidence>
<feature type="domain" description="C3H1-type" evidence="6">
    <location>
        <begin position="30"/>
        <end position="58"/>
    </location>
</feature>
<sequence>MAEVDQNLTQRYEAVWQIRLGATEEFYPQRPGEADCIYYLRTRFCGYGSHCRFNHLRDRVEIRFHCVRPMDRYSRLSEGSQSDPASVVAVGAVARAGGWEYLEPIGQPFCIFLPRVFLSLSFDEDLGMSEKKDEREEVTIDSWIDMLCFLCRGFELFCMFVFNQGKGSSRLASPSSERDHQNIYKGEKEELSWLDLPVSVMIRSIVYGLEVYDEVVGFSLLILKFIPERYLDLHISPRKIKLIKRVLVRYTTESEWIQNKANSELSSHQKKIFKVDDHIGVAIAGLTADGRVLSRYMRNECINYSYTYESPLPVGRLVVQLADKAQVSRFAPSGHGNVLMGLASWSVEWMNKELTSIITVQVETILNIRLFAISAETIKGTSSATAKKLANFMTFVPTLASKLSSLHATFNLHSS</sequence>
<keyword evidence="8" id="KW-1185">Reference proteome</keyword>
<dbReference type="SUPFAM" id="SSF90229">
    <property type="entry name" value="CCCH zinc finger"/>
    <property type="match status" value="1"/>
</dbReference>
<keyword evidence="4" id="KW-0647">Proteasome</keyword>
<dbReference type="InterPro" id="IPR001353">
    <property type="entry name" value="Proteasome_sua/b"/>
</dbReference>
<dbReference type="Proteomes" id="UP000289738">
    <property type="component" value="Chromosome B06"/>
</dbReference>
<evidence type="ECO:0000256" key="1">
    <source>
        <dbReference type="ARBA" id="ARBA00022723"/>
    </source>
</evidence>
<dbReference type="STRING" id="3818.A0A444YR43"/>
<dbReference type="InterPro" id="IPR029055">
    <property type="entry name" value="Ntn_hydrolases_N"/>
</dbReference>
<reference evidence="7 8" key="1">
    <citation type="submission" date="2019-01" db="EMBL/GenBank/DDBJ databases">
        <title>Sequencing of cultivated peanut Arachis hypogaea provides insights into genome evolution and oil improvement.</title>
        <authorList>
            <person name="Chen X."/>
        </authorList>
    </citation>
    <scope>NUCLEOTIDE SEQUENCE [LARGE SCALE GENOMIC DNA]</scope>
    <source>
        <strain evidence="8">cv. Fuhuasheng</strain>
        <tissue evidence="7">Leaves</tissue>
    </source>
</reference>
<gene>
    <name evidence="7" type="ORF">Ahy_B06g084013</name>
</gene>
<feature type="zinc finger region" description="C3H1-type" evidence="5">
    <location>
        <begin position="30"/>
        <end position="58"/>
    </location>
</feature>
<dbReference type="InterPro" id="IPR000571">
    <property type="entry name" value="Znf_CCCH"/>
</dbReference>